<comment type="caution">
    <text evidence="2">The sequence shown here is derived from an EMBL/GenBank/DDBJ whole genome shotgun (WGS) entry which is preliminary data.</text>
</comment>
<gene>
    <name evidence="2" type="ORF">ACFQPS_13300</name>
</gene>
<name>A0ABW2KY73_9PROT</name>
<reference evidence="3" key="1">
    <citation type="journal article" date="2019" name="Int. J. Syst. Evol. Microbiol.">
        <title>The Global Catalogue of Microorganisms (GCM) 10K type strain sequencing project: providing services to taxonomists for standard genome sequencing and annotation.</title>
        <authorList>
            <consortium name="The Broad Institute Genomics Platform"/>
            <consortium name="The Broad Institute Genome Sequencing Center for Infectious Disease"/>
            <person name="Wu L."/>
            <person name="Ma J."/>
        </authorList>
    </citation>
    <scope>NUCLEOTIDE SEQUENCE [LARGE SCALE GENOMIC DNA]</scope>
    <source>
        <strain evidence="3">CGMCC 1.16275</strain>
    </source>
</reference>
<evidence type="ECO:0000259" key="1">
    <source>
        <dbReference type="Pfam" id="PF08448"/>
    </source>
</evidence>
<protein>
    <submittedName>
        <fullName evidence="2">PAS domain-containing protein</fullName>
    </submittedName>
</protein>
<dbReference type="InterPro" id="IPR013656">
    <property type="entry name" value="PAS_4"/>
</dbReference>
<proteinExistence type="predicted"/>
<evidence type="ECO:0000313" key="2">
    <source>
        <dbReference type="EMBL" id="MFC7334142.1"/>
    </source>
</evidence>
<dbReference type="Pfam" id="PF08448">
    <property type="entry name" value="PAS_4"/>
    <property type="match status" value="1"/>
</dbReference>
<dbReference type="Proteomes" id="UP001596456">
    <property type="component" value="Unassembled WGS sequence"/>
</dbReference>
<accession>A0ABW2KY73</accession>
<evidence type="ECO:0000313" key="3">
    <source>
        <dbReference type="Proteomes" id="UP001596456"/>
    </source>
</evidence>
<feature type="domain" description="PAS fold-4" evidence="1">
    <location>
        <begin position="75"/>
        <end position="151"/>
    </location>
</feature>
<sequence>MDGHHPAETFRPGETADFEVLYRHWLRLGDDRMPPPAALDLVDLPFPLEDVIVLTVDRERDTFRFARVGSRPLLWFRREVTGQTLAELSGHPFYGHFHAALDRCLAGGAPHRTVSEVEIGSHRFRCSALLLPFARDGRTPDLLLIATRTTALGAAH</sequence>
<dbReference type="EMBL" id="JBHTCM010000012">
    <property type="protein sequence ID" value="MFC7334142.1"/>
    <property type="molecule type" value="Genomic_DNA"/>
</dbReference>
<dbReference type="RefSeq" id="WP_377359719.1">
    <property type="nucleotide sequence ID" value="NZ_JBHTCM010000012.1"/>
</dbReference>
<keyword evidence="3" id="KW-1185">Reference proteome</keyword>
<organism evidence="2 3">
    <name type="scientific">Rhodocista pekingensis</name>
    <dbReference type="NCBI Taxonomy" id="201185"/>
    <lineage>
        <taxon>Bacteria</taxon>
        <taxon>Pseudomonadati</taxon>
        <taxon>Pseudomonadota</taxon>
        <taxon>Alphaproteobacteria</taxon>
        <taxon>Rhodospirillales</taxon>
        <taxon>Azospirillaceae</taxon>
        <taxon>Rhodocista</taxon>
    </lineage>
</organism>